<evidence type="ECO:0000313" key="2">
    <source>
        <dbReference type="Proteomes" id="UP001396334"/>
    </source>
</evidence>
<reference evidence="1 2" key="1">
    <citation type="journal article" date="2024" name="G3 (Bethesda)">
        <title>Genome assembly of Hibiscus sabdariffa L. provides insights into metabolisms of medicinal natural products.</title>
        <authorList>
            <person name="Kim T."/>
        </authorList>
    </citation>
    <scope>NUCLEOTIDE SEQUENCE [LARGE SCALE GENOMIC DNA]</scope>
    <source>
        <strain evidence="1">TK-2024</strain>
        <tissue evidence="1">Old leaves</tissue>
    </source>
</reference>
<name>A0ABR2NP12_9ROSI</name>
<keyword evidence="2" id="KW-1185">Reference proteome</keyword>
<gene>
    <name evidence="1" type="ORF">V6N11_000135</name>
</gene>
<dbReference type="Proteomes" id="UP001396334">
    <property type="component" value="Unassembled WGS sequence"/>
</dbReference>
<dbReference type="EMBL" id="JBBPBN010000116">
    <property type="protein sequence ID" value="KAK8977808.1"/>
    <property type="molecule type" value="Genomic_DNA"/>
</dbReference>
<evidence type="ECO:0008006" key="3">
    <source>
        <dbReference type="Google" id="ProtNLM"/>
    </source>
</evidence>
<evidence type="ECO:0000313" key="1">
    <source>
        <dbReference type="EMBL" id="KAK8977808.1"/>
    </source>
</evidence>
<organism evidence="1 2">
    <name type="scientific">Hibiscus sabdariffa</name>
    <name type="common">roselle</name>
    <dbReference type="NCBI Taxonomy" id="183260"/>
    <lineage>
        <taxon>Eukaryota</taxon>
        <taxon>Viridiplantae</taxon>
        <taxon>Streptophyta</taxon>
        <taxon>Embryophyta</taxon>
        <taxon>Tracheophyta</taxon>
        <taxon>Spermatophyta</taxon>
        <taxon>Magnoliopsida</taxon>
        <taxon>eudicotyledons</taxon>
        <taxon>Gunneridae</taxon>
        <taxon>Pentapetalae</taxon>
        <taxon>rosids</taxon>
        <taxon>malvids</taxon>
        <taxon>Malvales</taxon>
        <taxon>Malvaceae</taxon>
        <taxon>Malvoideae</taxon>
        <taxon>Hibiscus</taxon>
    </lineage>
</organism>
<sequence>MEPLGSFLPALNALLQHRDWVSILKNLTGILELILHITGYRYSRVGIDTHHGYRYSIGVSVLKNHSGILECFKNVTGYRYSYEGIGTLCKNCIPTYVFYKGYRYPKVGIDTQMPGRQF</sequence>
<protein>
    <recommendedName>
        <fullName evidence="3">Homing endonuclease LAGLIDADG domain-containing protein</fullName>
    </recommendedName>
</protein>
<accession>A0ABR2NP12</accession>
<proteinExistence type="predicted"/>
<comment type="caution">
    <text evidence="1">The sequence shown here is derived from an EMBL/GenBank/DDBJ whole genome shotgun (WGS) entry which is preliminary data.</text>
</comment>